<protein>
    <recommendedName>
        <fullName evidence="5">Phosphatidylglycerol/phosphatidylinositol transfer protein</fullName>
    </recommendedName>
</protein>
<dbReference type="OrthoDB" id="2421427at2759"/>
<feature type="chain" id="PRO_5034550311" description="Phosphatidylglycerol/phosphatidylinositol transfer protein" evidence="2">
    <location>
        <begin position="26"/>
        <end position="208"/>
    </location>
</feature>
<evidence type="ECO:0000313" key="3">
    <source>
        <dbReference type="EMBL" id="KAF0523975.1"/>
    </source>
</evidence>
<dbReference type="Proteomes" id="UP000439903">
    <property type="component" value="Unassembled WGS sequence"/>
</dbReference>
<dbReference type="AlphaFoldDB" id="A0A8H4ENL7"/>
<name>A0A8H4ENL7_GIGMA</name>
<dbReference type="EMBL" id="WTPW01000315">
    <property type="protein sequence ID" value="KAF0523975.1"/>
    <property type="molecule type" value="Genomic_DNA"/>
</dbReference>
<evidence type="ECO:0000313" key="4">
    <source>
        <dbReference type="Proteomes" id="UP000439903"/>
    </source>
</evidence>
<accession>A0A8H4ENL7</accession>
<comment type="caution">
    <text evidence="3">The sequence shown here is derived from an EMBL/GenBank/DDBJ whole genome shotgun (WGS) entry which is preliminary data.</text>
</comment>
<reference evidence="3 4" key="1">
    <citation type="journal article" date="2019" name="Environ. Microbiol.">
        <title>At the nexus of three kingdoms: the genome of the mycorrhizal fungus Gigaspora margarita provides insights into plant, endobacterial and fungal interactions.</title>
        <authorList>
            <person name="Venice F."/>
            <person name="Ghignone S."/>
            <person name="Salvioli di Fossalunga A."/>
            <person name="Amselem J."/>
            <person name="Novero M."/>
            <person name="Xianan X."/>
            <person name="Sedzielewska Toro K."/>
            <person name="Morin E."/>
            <person name="Lipzen A."/>
            <person name="Grigoriev I.V."/>
            <person name="Henrissat B."/>
            <person name="Martin F.M."/>
            <person name="Bonfante P."/>
        </authorList>
    </citation>
    <scope>NUCLEOTIDE SEQUENCE [LARGE SCALE GENOMIC DNA]</scope>
    <source>
        <strain evidence="3 4">BEG34</strain>
    </source>
</reference>
<organism evidence="3 4">
    <name type="scientific">Gigaspora margarita</name>
    <dbReference type="NCBI Taxonomy" id="4874"/>
    <lineage>
        <taxon>Eukaryota</taxon>
        <taxon>Fungi</taxon>
        <taxon>Fungi incertae sedis</taxon>
        <taxon>Mucoromycota</taxon>
        <taxon>Glomeromycotina</taxon>
        <taxon>Glomeromycetes</taxon>
        <taxon>Diversisporales</taxon>
        <taxon>Gigasporaceae</taxon>
        <taxon>Gigaspora</taxon>
    </lineage>
</organism>
<gene>
    <name evidence="3" type="ORF">F8M41_015170</name>
</gene>
<keyword evidence="1" id="KW-0472">Membrane</keyword>
<keyword evidence="1" id="KW-0812">Transmembrane</keyword>
<feature type="signal peptide" evidence="2">
    <location>
        <begin position="1"/>
        <end position="25"/>
    </location>
</feature>
<evidence type="ECO:0000256" key="1">
    <source>
        <dbReference type="SAM" id="Phobius"/>
    </source>
</evidence>
<sequence length="208" mass="22776">MRYIFIIIRLLILQVLFVVNINVNSATVAIPANSTWWSWSTVSDTIILFNLETVDDLVPVDDGCGIALNIPVNESSPKLGLDSSNSTIIFKVDIWSFTENKITPLLNPNTFSTTSAIMIETCPNLPCPNYPVMLFVESSYFVLAIKNYNTETKKVKFTVPWIIDCTVPTSSPTLSPVSPPTESKSLPGGVTFILCAIVGITLVIVITS</sequence>
<evidence type="ECO:0008006" key="5">
    <source>
        <dbReference type="Google" id="ProtNLM"/>
    </source>
</evidence>
<keyword evidence="4" id="KW-1185">Reference proteome</keyword>
<keyword evidence="2" id="KW-0732">Signal</keyword>
<proteinExistence type="predicted"/>
<keyword evidence="1" id="KW-1133">Transmembrane helix</keyword>
<evidence type="ECO:0000256" key="2">
    <source>
        <dbReference type="SAM" id="SignalP"/>
    </source>
</evidence>
<feature type="transmembrane region" description="Helical" evidence="1">
    <location>
        <begin position="186"/>
        <end position="206"/>
    </location>
</feature>